<dbReference type="AlphaFoldDB" id="A0A8T0GE45"/>
<keyword evidence="3" id="KW-1185">Reference proteome</keyword>
<gene>
    <name evidence="2" type="ORF">KC19_11G066500</name>
</gene>
<dbReference type="PROSITE" id="PS51257">
    <property type="entry name" value="PROKAR_LIPOPROTEIN"/>
    <property type="match status" value="1"/>
</dbReference>
<dbReference type="EMBL" id="CM026432">
    <property type="protein sequence ID" value="KAG0556604.1"/>
    <property type="molecule type" value="Genomic_DNA"/>
</dbReference>
<proteinExistence type="predicted"/>
<keyword evidence="1" id="KW-1133">Transmembrane helix</keyword>
<evidence type="ECO:0000256" key="1">
    <source>
        <dbReference type="SAM" id="Phobius"/>
    </source>
</evidence>
<name>A0A8T0GE45_CERPU</name>
<dbReference type="Pfam" id="PF05512">
    <property type="entry name" value="AWPM-19"/>
    <property type="match status" value="1"/>
</dbReference>
<dbReference type="PANTHER" id="PTHR33294">
    <property type="entry name" value="AWPM-19-LIKE FAMILY PROTEIN"/>
    <property type="match status" value="1"/>
</dbReference>
<keyword evidence="1" id="KW-0472">Membrane</keyword>
<feature type="transmembrane region" description="Helical" evidence="1">
    <location>
        <begin position="12"/>
        <end position="32"/>
    </location>
</feature>
<feature type="transmembrane region" description="Helical" evidence="1">
    <location>
        <begin position="126"/>
        <end position="142"/>
    </location>
</feature>
<sequence length="175" mass="18384">MAFGIGKGLTAPLMLVNFCLYFIAACLAGSILNRNLDANIGRNDDVQIGNVVTVVFIPIALIASMVGLASVLAGARHLSIWRSDSLAAAASTSLIAWLLTLLAMGIACKEIHTGYGRSKRLKTLEAFMIILALFEFLYLLTLQAGSIPSEGHAPATATHKAVKDPNFGTPAATAV</sequence>
<reference evidence="2 3" key="1">
    <citation type="submission" date="2020-06" db="EMBL/GenBank/DDBJ databases">
        <title>WGS assembly of Ceratodon purpureus strain R40.</title>
        <authorList>
            <person name="Carey S.B."/>
            <person name="Jenkins J."/>
            <person name="Shu S."/>
            <person name="Lovell J.T."/>
            <person name="Sreedasyam A."/>
            <person name="Maumus F."/>
            <person name="Tiley G.P."/>
            <person name="Fernandez-Pozo N."/>
            <person name="Barry K."/>
            <person name="Chen C."/>
            <person name="Wang M."/>
            <person name="Lipzen A."/>
            <person name="Daum C."/>
            <person name="Saski C.A."/>
            <person name="Payton A.C."/>
            <person name="Mcbreen J.C."/>
            <person name="Conrad R.E."/>
            <person name="Kollar L.M."/>
            <person name="Olsson S."/>
            <person name="Huttunen S."/>
            <person name="Landis J.B."/>
            <person name="Wickett N.J."/>
            <person name="Johnson M.G."/>
            <person name="Rensing S.A."/>
            <person name="Grimwood J."/>
            <person name="Schmutz J."/>
            <person name="Mcdaniel S.F."/>
        </authorList>
    </citation>
    <scope>NUCLEOTIDE SEQUENCE [LARGE SCALE GENOMIC DNA]</scope>
    <source>
        <strain evidence="2 3">R40</strain>
    </source>
</reference>
<evidence type="ECO:0000313" key="2">
    <source>
        <dbReference type="EMBL" id="KAG0556604.1"/>
    </source>
</evidence>
<keyword evidence="1" id="KW-0812">Transmembrane</keyword>
<dbReference type="Proteomes" id="UP000822688">
    <property type="component" value="Chromosome 11"/>
</dbReference>
<organism evidence="2 3">
    <name type="scientific">Ceratodon purpureus</name>
    <name type="common">Fire moss</name>
    <name type="synonym">Dicranum purpureum</name>
    <dbReference type="NCBI Taxonomy" id="3225"/>
    <lineage>
        <taxon>Eukaryota</taxon>
        <taxon>Viridiplantae</taxon>
        <taxon>Streptophyta</taxon>
        <taxon>Embryophyta</taxon>
        <taxon>Bryophyta</taxon>
        <taxon>Bryophytina</taxon>
        <taxon>Bryopsida</taxon>
        <taxon>Dicranidae</taxon>
        <taxon>Pseudoditrichales</taxon>
        <taxon>Ditrichaceae</taxon>
        <taxon>Ceratodon</taxon>
    </lineage>
</organism>
<comment type="caution">
    <text evidence="2">The sequence shown here is derived from an EMBL/GenBank/DDBJ whole genome shotgun (WGS) entry which is preliminary data.</text>
</comment>
<dbReference type="PANTHER" id="PTHR33294:SF5">
    <property type="entry name" value="AWPM-19-LIKE FAMILY PROTEIN"/>
    <property type="match status" value="1"/>
</dbReference>
<dbReference type="InterPro" id="IPR008390">
    <property type="entry name" value="AWPM-19"/>
</dbReference>
<protein>
    <submittedName>
        <fullName evidence="2">Uncharacterized protein</fullName>
    </submittedName>
</protein>
<feature type="transmembrane region" description="Helical" evidence="1">
    <location>
        <begin position="86"/>
        <end position="106"/>
    </location>
</feature>
<evidence type="ECO:0000313" key="3">
    <source>
        <dbReference type="Proteomes" id="UP000822688"/>
    </source>
</evidence>
<accession>A0A8T0GE45</accession>
<feature type="transmembrane region" description="Helical" evidence="1">
    <location>
        <begin position="52"/>
        <end position="74"/>
    </location>
</feature>